<dbReference type="EC" id="2.7.1.40" evidence="4 14"/>
<dbReference type="eggNOG" id="KOG2323">
    <property type="taxonomic scope" value="Eukaryota"/>
</dbReference>
<organism evidence="18">
    <name type="scientific">Chlorella variabilis</name>
    <name type="common">Green alga</name>
    <dbReference type="NCBI Taxonomy" id="554065"/>
    <lineage>
        <taxon>Eukaryota</taxon>
        <taxon>Viridiplantae</taxon>
        <taxon>Chlorophyta</taxon>
        <taxon>core chlorophytes</taxon>
        <taxon>Trebouxiophyceae</taxon>
        <taxon>Chlorellales</taxon>
        <taxon>Chlorellaceae</taxon>
        <taxon>Chlorella clade</taxon>
        <taxon>Chlorella</taxon>
    </lineage>
</organism>
<evidence type="ECO:0000256" key="8">
    <source>
        <dbReference type="ARBA" id="ARBA00022777"/>
    </source>
</evidence>
<evidence type="ECO:0000256" key="3">
    <source>
        <dbReference type="ARBA" id="ARBA00008663"/>
    </source>
</evidence>
<evidence type="ECO:0000256" key="13">
    <source>
        <dbReference type="ARBA" id="ARBA00048152"/>
    </source>
</evidence>
<evidence type="ECO:0000256" key="4">
    <source>
        <dbReference type="ARBA" id="ARBA00012142"/>
    </source>
</evidence>
<dbReference type="Gene3D" id="3.20.20.60">
    <property type="entry name" value="Phosphoenolpyruvate-binding domains"/>
    <property type="match status" value="1"/>
</dbReference>
<evidence type="ECO:0000256" key="14">
    <source>
        <dbReference type="RuleBase" id="RU000504"/>
    </source>
</evidence>
<name>E1ZLN4_CHLVA</name>
<comment type="similarity">
    <text evidence="3 14">Belongs to the pyruvate kinase family.</text>
</comment>
<keyword evidence="6" id="KW-0479">Metal-binding</keyword>
<dbReference type="GO" id="GO:0004743">
    <property type="term" value="F:pyruvate kinase activity"/>
    <property type="evidence" value="ECO:0007669"/>
    <property type="project" value="UniProtKB-EC"/>
</dbReference>
<comment type="cofactor">
    <cofactor evidence="1">
        <name>K(+)</name>
        <dbReference type="ChEBI" id="CHEBI:29103"/>
    </cofactor>
</comment>
<feature type="domain" description="Pyruvate kinase C-terminal" evidence="16">
    <location>
        <begin position="410"/>
        <end position="489"/>
    </location>
</feature>
<keyword evidence="10 14" id="KW-0460">Magnesium</keyword>
<evidence type="ECO:0000256" key="11">
    <source>
        <dbReference type="ARBA" id="ARBA00023152"/>
    </source>
</evidence>
<dbReference type="PRINTS" id="PR01050">
    <property type="entry name" value="PYRUVTKNASE"/>
</dbReference>
<dbReference type="OMA" id="MICHTED"/>
<protein>
    <recommendedName>
        <fullName evidence="4 14">Pyruvate kinase</fullName>
        <ecNumber evidence="4 14">2.7.1.40</ecNumber>
    </recommendedName>
</protein>
<dbReference type="SUPFAM" id="SSF50800">
    <property type="entry name" value="PK beta-barrel domain-like"/>
    <property type="match status" value="1"/>
</dbReference>
<keyword evidence="7" id="KW-0547">Nucleotide-binding</keyword>
<dbReference type="GO" id="GO:0016301">
    <property type="term" value="F:kinase activity"/>
    <property type="evidence" value="ECO:0007669"/>
    <property type="project" value="UniProtKB-KW"/>
</dbReference>
<dbReference type="InterPro" id="IPR011037">
    <property type="entry name" value="Pyrv_Knase-like_insert_dom_sf"/>
</dbReference>
<dbReference type="InterPro" id="IPR015813">
    <property type="entry name" value="Pyrv/PenolPyrv_kinase-like_dom"/>
</dbReference>
<keyword evidence="9" id="KW-0067">ATP-binding</keyword>
<dbReference type="RefSeq" id="XP_005845266.1">
    <property type="nucleotide sequence ID" value="XM_005845204.1"/>
</dbReference>
<dbReference type="InterPro" id="IPR015795">
    <property type="entry name" value="Pyrv_Knase_C"/>
</dbReference>
<dbReference type="GO" id="GO:0000287">
    <property type="term" value="F:magnesium ion binding"/>
    <property type="evidence" value="ECO:0007669"/>
    <property type="project" value="InterPro"/>
</dbReference>
<dbReference type="OrthoDB" id="108365at2759"/>
<reference evidence="17 18" key="1">
    <citation type="journal article" date="2010" name="Plant Cell">
        <title>The Chlorella variabilis NC64A genome reveals adaptation to photosymbiosis, coevolution with viruses, and cryptic sex.</title>
        <authorList>
            <person name="Blanc G."/>
            <person name="Duncan G."/>
            <person name="Agarkova I."/>
            <person name="Borodovsky M."/>
            <person name="Gurnon J."/>
            <person name="Kuo A."/>
            <person name="Lindquist E."/>
            <person name="Lucas S."/>
            <person name="Pangilinan J."/>
            <person name="Polle J."/>
            <person name="Salamov A."/>
            <person name="Terry A."/>
            <person name="Yamada T."/>
            <person name="Dunigan D.D."/>
            <person name="Grigoriev I.V."/>
            <person name="Claverie J.M."/>
            <person name="Van Etten J.L."/>
        </authorList>
    </citation>
    <scope>NUCLEOTIDE SEQUENCE [LARGE SCALE GENOMIC DNA]</scope>
    <source>
        <strain evidence="17 18">NC64A</strain>
    </source>
</reference>
<dbReference type="UniPathway" id="UPA00109">
    <property type="reaction ID" value="UER00188"/>
</dbReference>
<evidence type="ECO:0000256" key="2">
    <source>
        <dbReference type="ARBA" id="ARBA00004997"/>
    </source>
</evidence>
<dbReference type="InterPro" id="IPR040442">
    <property type="entry name" value="Pyrv_kinase-like_dom_sf"/>
</dbReference>
<dbReference type="InterPro" id="IPR015806">
    <property type="entry name" value="Pyrv_Knase_insert_dom_sf"/>
</dbReference>
<sequence length="512" mass="55609">MAKPLLQLQPPLLLHARHRSGVRLPLTHAAAAHPTPAATQCQDVPTLVSLLRAGVSCARLNLSWGTREYHARSLANLAEAMKQTKRLCSVFVDTVGREVTVRRPVQFDEHGWPTQKGEKKVEVEQDQIITITTDPTAEPSSTLFPVSYPGFPEIVEVDHQLQFGRFLATGAEGASLYVLEKTETTVTCVALNSAVLDGLLTVMICHTEDFSGDFALPLLTEHDADCIKYLGSRFEVDFVNLSYCNHEEDLYAARSFLDSLGMQYTKIIERKSSVRNFEGIANSADGIIISRGNLGLDFEPEASAMALLQKRIIARCNQLGKPVLITRVVDTMVATPRPTRAEATDVANAVLDGADGMLLGAETLRGLHPLVTAETPYVSEFGSLRPKMAGSSMQLNRILLTHAPYMTKLESLASSATRVAEKINAGLIIVMVQSGRTVSLVSKYRPPMPIMAVVVPKLKSTRLGWQLEGKYLARQTCLLRGVVPMLAAPMSEGSGGARAVEPGLAWPGCVVA</sequence>
<evidence type="ECO:0000256" key="6">
    <source>
        <dbReference type="ARBA" id="ARBA00022723"/>
    </source>
</evidence>
<keyword evidence="5 14" id="KW-0808">Transferase</keyword>
<dbReference type="SUPFAM" id="SSF51621">
    <property type="entry name" value="Phosphoenolpyruvate/pyruvate domain"/>
    <property type="match status" value="1"/>
</dbReference>
<dbReference type="STRING" id="554065.E1ZLN4"/>
<dbReference type="InParanoid" id="E1ZLN4"/>
<evidence type="ECO:0000256" key="12">
    <source>
        <dbReference type="ARBA" id="ARBA00023317"/>
    </source>
</evidence>
<evidence type="ECO:0000256" key="10">
    <source>
        <dbReference type="ARBA" id="ARBA00022842"/>
    </source>
</evidence>
<dbReference type="GeneID" id="17352758"/>
<keyword evidence="18" id="KW-1185">Reference proteome</keyword>
<accession>E1ZLN4</accession>
<dbReference type="Gene3D" id="2.40.33.10">
    <property type="entry name" value="PK beta-barrel domain-like"/>
    <property type="match status" value="1"/>
</dbReference>
<evidence type="ECO:0000256" key="7">
    <source>
        <dbReference type="ARBA" id="ARBA00022741"/>
    </source>
</evidence>
<comment type="catalytic activity">
    <reaction evidence="13 14">
        <text>pyruvate + ATP = phosphoenolpyruvate + ADP + H(+)</text>
        <dbReference type="Rhea" id="RHEA:18157"/>
        <dbReference type="ChEBI" id="CHEBI:15361"/>
        <dbReference type="ChEBI" id="CHEBI:15378"/>
        <dbReference type="ChEBI" id="CHEBI:30616"/>
        <dbReference type="ChEBI" id="CHEBI:58702"/>
        <dbReference type="ChEBI" id="CHEBI:456216"/>
        <dbReference type="EC" id="2.7.1.40"/>
    </reaction>
</comment>
<dbReference type="Proteomes" id="UP000008141">
    <property type="component" value="Unassembled WGS sequence"/>
</dbReference>
<dbReference type="AlphaFoldDB" id="E1ZLN4"/>
<evidence type="ECO:0000313" key="17">
    <source>
        <dbReference type="EMBL" id="EFN53164.1"/>
    </source>
</evidence>
<keyword evidence="11 14" id="KW-0324">Glycolysis</keyword>
<dbReference type="SUPFAM" id="SSF52935">
    <property type="entry name" value="PK C-terminal domain-like"/>
    <property type="match status" value="1"/>
</dbReference>
<evidence type="ECO:0000259" key="16">
    <source>
        <dbReference type="Pfam" id="PF02887"/>
    </source>
</evidence>
<dbReference type="Gene3D" id="3.40.1380.20">
    <property type="entry name" value="Pyruvate kinase, C-terminal domain"/>
    <property type="match status" value="1"/>
</dbReference>
<dbReference type="InterPro" id="IPR015793">
    <property type="entry name" value="Pyrv_Knase_brl"/>
</dbReference>
<evidence type="ECO:0000259" key="15">
    <source>
        <dbReference type="Pfam" id="PF00224"/>
    </source>
</evidence>
<dbReference type="EMBL" id="GL433852">
    <property type="protein sequence ID" value="EFN53164.1"/>
    <property type="molecule type" value="Genomic_DNA"/>
</dbReference>
<keyword evidence="12" id="KW-0670">Pyruvate</keyword>
<dbReference type="PANTHER" id="PTHR11817">
    <property type="entry name" value="PYRUVATE KINASE"/>
    <property type="match status" value="1"/>
</dbReference>
<dbReference type="InterPro" id="IPR001697">
    <property type="entry name" value="Pyr_Knase"/>
</dbReference>
<dbReference type="InterPro" id="IPR036918">
    <property type="entry name" value="Pyrv_Knase_C_sf"/>
</dbReference>
<dbReference type="GO" id="GO:0005524">
    <property type="term" value="F:ATP binding"/>
    <property type="evidence" value="ECO:0007669"/>
    <property type="project" value="UniProtKB-KW"/>
</dbReference>
<evidence type="ECO:0000313" key="18">
    <source>
        <dbReference type="Proteomes" id="UP000008141"/>
    </source>
</evidence>
<dbReference type="Pfam" id="PF02887">
    <property type="entry name" value="PK_C"/>
    <property type="match status" value="1"/>
</dbReference>
<evidence type="ECO:0000256" key="9">
    <source>
        <dbReference type="ARBA" id="ARBA00022840"/>
    </source>
</evidence>
<proteinExistence type="inferred from homology"/>
<dbReference type="Pfam" id="PF00224">
    <property type="entry name" value="PK"/>
    <property type="match status" value="1"/>
</dbReference>
<feature type="domain" description="Pyruvate kinase barrel" evidence="15">
    <location>
        <begin position="41"/>
        <end position="370"/>
    </location>
</feature>
<dbReference type="KEGG" id="cvr:CHLNCDRAFT_36508"/>
<keyword evidence="8 14" id="KW-0418">Kinase</keyword>
<gene>
    <name evidence="17" type="ORF">CHLNCDRAFT_36508</name>
</gene>
<evidence type="ECO:0000256" key="5">
    <source>
        <dbReference type="ARBA" id="ARBA00022679"/>
    </source>
</evidence>
<evidence type="ECO:0000256" key="1">
    <source>
        <dbReference type="ARBA" id="ARBA00001958"/>
    </source>
</evidence>
<comment type="pathway">
    <text evidence="2 14">Carbohydrate degradation; glycolysis; pyruvate from D-glyceraldehyde 3-phosphate: step 5/5.</text>
</comment>
<dbReference type="GO" id="GO:0030955">
    <property type="term" value="F:potassium ion binding"/>
    <property type="evidence" value="ECO:0007669"/>
    <property type="project" value="InterPro"/>
</dbReference>